<proteinExistence type="predicted"/>
<feature type="compositionally biased region" description="Basic residues" evidence="2">
    <location>
        <begin position="205"/>
        <end position="215"/>
    </location>
</feature>
<evidence type="ECO:0000313" key="6">
    <source>
        <dbReference type="Proteomes" id="UP000051952"/>
    </source>
</evidence>
<evidence type="ECO:0000256" key="1">
    <source>
        <dbReference type="ARBA" id="ARBA00022737"/>
    </source>
</evidence>
<sequence length="215" mass="23352">MSDGQRARVVFAELLVSKPHILFLDEPTSHLDAETSSALAAALVGFDGGIVVASHDRTFLEEVTTTRFCMDPWLFGDLSMSLEDYKKAVLAHNRLPADADASAPHAHHVVPVVEQHEVTKVEKEALSTSHVTCRYCQGSHFSHSCPNKAGTPSTGVSFDQTVEARRAALVANAEEAKKKAPVALPPTREKAADGNGDWQVSVSKSTKKRIEKQLR</sequence>
<evidence type="ECO:0000256" key="2">
    <source>
        <dbReference type="SAM" id="MobiDB-lite"/>
    </source>
</evidence>
<dbReference type="EMBL" id="CYKH01000904">
    <property type="protein sequence ID" value="CUG62869.1"/>
    <property type="molecule type" value="Genomic_DNA"/>
</dbReference>
<dbReference type="VEuPathDB" id="TriTrypDB:BSAL_82200"/>
<dbReference type="GO" id="GO:0016887">
    <property type="term" value="F:ATP hydrolysis activity"/>
    <property type="evidence" value="ECO:0007669"/>
    <property type="project" value="InterPro"/>
</dbReference>
<feature type="domain" description="ABC transporter" evidence="3">
    <location>
        <begin position="1"/>
        <end position="29"/>
    </location>
</feature>
<reference evidence="6" key="1">
    <citation type="submission" date="2015-09" db="EMBL/GenBank/DDBJ databases">
        <authorList>
            <consortium name="Pathogen Informatics"/>
        </authorList>
    </citation>
    <scope>NUCLEOTIDE SEQUENCE [LARGE SCALE GENOMIC DNA]</scope>
    <source>
        <strain evidence="6">Lake Konstanz</strain>
    </source>
</reference>
<dbReference type="InterPro" id="IPR024675">
    <property type="entry name" value="eIF3g_N"/>
</dbReference>
<keyword evidence="6" id="KW-1185">Reference proteome</keyword>
<feature type="region of interest" description="Disordered" evidence="2">
    <location>
        <begin position="175"/>
        <end position="215"/>
    </location>
</feature>
<evidence type="ECO:0000259" key="4">
    <source>
        <dbReference type="Pfam" id="PF12353"/>
    </source>
</evidence>
<organism evidence="5 6">
    <name type="scientific">Bodo saltans</name>
    <name type="common">Flagellated protozoan</name>
    <dbReference type="NCBI Taxonomy" id="75058"/>
    <lineage>
        <taxon>Eukaryota</taxon>
        <taxon>Discoba</taxon>
        <taxon>Euglenozoa</taxon>
        <taxon>Kinetoplastea</taxon>
        <taxon>Metakinetoplastina</taxon>
        <taxon>Eubodonida</taxon>
        <taxon>Bodonidae</taxon>
        <taxon>Bodo</taxon>
    </lineage>
</organism>
<dbReference type="InterPro" id="IPR027417">
    <property type="entry name" value="P-loop_NTPase"/>
</dbReference>
<dbReference type="Proteomes" id="UP000051952">
    <property type="component" value="Unassembled WGS sequence"/>
</dbReference>
<dbReference type="InterPro" id="IPR050611">
    <property type="entry name" value="ABCF"/>
</dbReference>
<dbReference type="Pfam" id="PF00005">
    <property type="entry name" value="ABC_tran"/>
    <property type="match status" value="1"/>
</dbReference>
<feature type="domain" description="Eukaryotic translation initiation factor 3 subunit G N-terminal" evidence="4">
    <location>
        <begin position="120"/>
        <end position="148"/>
    </location>
</feature>
<dbReference type="GO" id="GO:0005524">
    <property type="term" value="F:ATP binding"/>
    <property type="evidence" value="ECO:0007669"/>
    <property type="project" value="InterPro"/>
</dbReference>
<accession>A0A0S4IZ57</accession>
<evidence type="ECO:0000259" key="3">
    <source>
        <dbReference type="Pfam" id="PF00005"/>
    </source>
</evidence>
<dbReference type="AlphaFoldDB" id="A0A0S4IZ57"/>
<keyword evidence="1" id="KW-0677">Repeat</keyword>
<dbReference type="InterPro" id="IPR003439">
    <property type="entry name" value="ABC_transporter-like_ATP-bd"/>
</dbReference>
<dbReference type="OrthoDB" id="2110130at2759"/>
<dbReference type="PANTHER" id="PTHR19211:SF14">
    <property type="entry name" value="ATP-BINDING CASSETTE SUB-FAMILY F MEMBER 1"/>
    <property type="match status" value="1"/>
</dbReference>
<gene>
    <name evidence="5" type="ORF">BSAL_82200</name>
</gene>
<dbReference type="Pfam" id="PF12353">
    <property type="entry name" value="eIF3g"/>
    <property type="match status" value="1"/>
</dbReference>
<name>A0A0S4IZ57_BODSA</name>
<protein>
    <submittedName>
        <fullName evidence="5">ABC transporter, putative</fullName>
    </submittedName>
</protein>
<dbReference type="PANTHER" id="PTHR19211">
    <property type="entry name" value="ATP-BINDING TRANSPORT PROTEIN-RELATED"/>
    <property type="match status" value="1"/>
</dbReference>
<dbReference type="Gene3D" id="3.40.50.300">
    <property type="entry name" value="P-loop containing nucleotide triphosphate hydrolases"/>
    <property type="match status" value="1"/>
</dbReference>
<evidence type="ECO:0000313" key="5">
    <source>
        <dbReference type="EMBL" id="CUG62869.1"/>
    </source>
</evidence>
<dbReference type="SUPFAM" id="SSF52540">
    <property type="entry name" value="P-loop containing nucleoside triphosphate hydrolases"/>
    <property type="match status" value="1"/>
</dbReference>